<comment type="similarity">
    <text evidence="1">Belongs to the UPF0749 family.</text>
</comment>
<dbReference type="RefSeq" id="WP_093071723.1">
    <property type="nucleotide sequence ID" value="NZ_FOGV01000002.1"/>
</dbReference>
<dbReference type="Proteomes" id="UP000199318">
    <property type="component" value="Unassembled WGS sequence"/>
</dbReference>
<evidence type="ECO:0000256" key="1">
    <source>
        <dbReference type="ARBA" id="ARBA00009108"/>
    </source>
</evidence>
<dbReference type="InterPro" id="IPR010273">
    <property type="entry name" value="DUF881"/>
</dbReference>
<evidence type="ECO:0000313" key="3">
    <source>
        <dbReference type="EMBL" id="SER52132.1"/>
    </source>
</evidence>
<dbReference type="Pfam" id="PF05949">
    <property type="entry name" value="DUF881"/>
    <property type="match status" value="1"/>
</dbReference>
<reference evidence="4" key="1">
    <citation type="submission" date="2016-10" db="EMBL/GenBank/DDBJ databases">
        <authorList>
            <person name="de Groot N.N."/>
        </authorList>
    </citation>
    <scope>NUCLEOTIDE SEQUENCE [LARGE SCALE GENOMIC DNA]</scope>
    <source>
        <strain evidence="4">10nlg</strain>
    </source>
</reference>
<gene>
    <name evidence="3" type="ORF">SAMN05444126_10245</name>
</gene>
<dbReference type="PANTHER" id="PTHR37313">
    <property type="entry name" value="UPF0749 PROTEIN RV1825"/>
    <property type="match status" value="1"/>
</dbReference>
<feature type="coiled-coil region" evidence="2">
    <location>
        <begin position="39"/>
        <end position="73"/>
    </location>
</feature>
<organism evidence="3 4">
    <name type="scientific">Salisediminibacterium halotolerans</name>
    <dbReference type="NCBI Taxonomy" id="517425"/>
    <lineage>
        <taxon>Bacteria</taxon>
        <taxon>Bacillati</taxon>
        <taxon>Bacillota</taxon>
        <taxon>Bacilli</taxon>
        <taxon>Bacillales</taxon>
        <taxon>Bacillaceae</taxon>
        <taxon>Salisediminibacterium</taxon>
    </lineage>
</organism>
<evidence type="ECO:0000256" key="2">
    <source>
        <dbReference type="SAM" id="Coils"/>
    </source>
</evidence>
<dbReference type="PANTHER" id="PTHR37313:SF2">
    <property type="entry name" value="UPF0749 PROTEIN YLXX"/>
    <property type="match status" value="1"/>
</dbReference>
<protein>
    <submittedName>
        <fullName evidence="3">Uncharacterized conserved protein YlxW, UPF0749 family</fullName>
    </submittedName>
</protein>
<keyword evidence="4" id="KW-1185">Reference proteome</keyword>
<dbReference type="STRING" id="1464123.SAMN05444126_10245"/>
<comment type="caution">
    <text evidence="3">The sequence shown here is derived from an EMBL/GenBank/DDBJ whole genome shotgun (WGS) entry which is preliminary data.</text>
</comment>
<dbReference type="Gene3D" id="3.30.70.1880">
    <property type="entry name" value="Protein of unknown function DUF881"/>
    <property type="match status" value="1"/>
</dbReference>
<dbReference type="OrthoDB" id="2439649at2"/>
<accession>A0A1H9PVC8</accession>
<name>A0A1H9PVC8_9BACI</name>
<evidence type="ECO:0000313" key="4">
    <source>
        <dbReference type="Proteomes" id="UP000199318"/>
    </source>
</evidence>
<sequence>MNNKSLAIISAFTLITAGMAILLFMSADSEPQAVETRDTAELQEDLLDEKDRRQKLNDELAHLQEVYNQFQEEEDPELVMDDVLNDLKRAAGATEVAGEGVVLTIDVYIDEHYEGGGIRHIPPYLLRMLINELNVQGAEEIAIDGQRVIATTAVREANDQTLVNGSWLSYFPIDVKVITEDPESLHHAMMSSQTREMFEFENLQFESETVQSLTVPAYDGVQRVRHMTPAQED</sequence>
<dbReference type="EMBL" id="FOGV01000002">
    <property type="protein sequence ID" value="SER52132.1"/>
    <property type="molecule type" value="Genomic_DNA"/>
</dbReference>
<dbReference type="AlphaFoldDB" id="A0A1H9PVC8"/>
<proteinExistence type="inferred from homology"/>
<keyword evidence="2" id="KW-0175">Coiled coil</keyword>